<dbReference type="RefSeq" id="WP_135671467.1">
    <property type="nucleotide sequence ID" value="NZ_RQGN01000071.1"/>
</dbReference>
<dbReference type="Gene3D" id="3.40.50.2000">
    <property type="entry name" value="Glycogen Phosphorylase B"/>
    <property type="match status" value="2"/>
</dbReference>
<dbReference type="AlphaFoldDB" id="A0A5F2B100"/>
<accession>A0A5F2B100</accession>
<evidence type="ECO:0000313" key="4">
    <source>
        <dbReference type="Proteomes" id="UP000298429"/>
    </source>
</evidence>
<dbReference type="Pfam" id="PF00534">
    <property type="entry name" value="Glycos_transf_1"/>
    <property type="match status" value="1"/>
</dbReference>
<dbReference type="InterPro" id="IPR028098">
    <property type="entry name" value="Glyco_trans_4-like_N"/>
</dbReference>
<evidence type="ECO:0000259" key="1">
    <source>
        <dbReference type="Pfam" id="PF00534"/>
    </source>
</evidence>
<name>A0A5F2B100_9LEPT</name>
<dbReference type="GO" id="GO:0016757">
    <property type="term" value="F:glycosyltransferase activity"/>
    <property type="evidence" value="ECO:0007669"/>
    <property type="project" value="InterPro"/>
</dbReference>
<keyword evidence="3" id="KW-0808">Transferase</keyword>
<gene>
    <name evidence="3" type="ORF">EHQ76_13915</name>
</gene>
<dbReference type="OrthoDB" id="9811902at2"/>
<dbReference type="Pfam" id="PF13579">
    <property type="entry name" value="Glyco_trans_4_4"/>
    <property type="match status" value="1"/>
</dbReference>
<reference evidence="3 4" key="1">
    <citation type="journal article" date="2019" name="PLoS Negl. Trop. Dis.">
        <title>Revisiting the worldwide diversity of Leptospira species in the environment.</title>
        <authorList>
            <person name="Vincent A.T."/>
            <person name="Schiettekatte O."/>
            <person name="Bourhy P."/>
            <person name="Veyrier F.J."/>
            <person name="Picardeau M."/>
        </authorList>
    </citation>
    <scope>NUCLEOTIDE SEQUENCE [LARGE SCALE GENOMIC DNA]</scope>
    <source>
        <strain evidence="3 4">201702444</strain>
    </source>
</reference>
<sequence>MRICIVVDDYMPHSTKIAAKMMHDLAKGFLTLGHKVVVVTPGPELNKPYEITDLDGVRIYRFRSGQIKNVSKIKRAINESLLSWRAWRALRKIFNEESNELILYYSPSIFWGPLINKLKKLWKARSYLVLRDFFPQWAIDNGLLGKNSLITKYFKFFESLNYRSADRIGIQSPKNLEWFQTQFARRKGTEVLYNWAENSSNNSKTNFKSYRSTLGLDGKVVFFYGGNIGHAQDMSNIVRLAENVKEYPKAHFLLIGSGDEVELVRDSVQRKSLNNLTLLDPVSQDEFKRILAEFDIGLFSLHKNHQTHNFPGKVLGYMVEGMPILGCVNPGNDLKDVIENAKAGFVSVSGEDSLLKENAIRLMDESLRNSMGLNAKKLLEDRFSISSAMSQILDV</sequence>
<dbReference type="CDD" id="cd03794">
    <property type="entry name" value="GT4_WbuB-like"/>
    <property type="match status" value="1"/>
</dbReference>
<comment type="caution">
    <text evidence="3">The sequence shown here is derived from an EMBL/GenBank/DDBJ whole genome shotgun (WGS) entry which is preliminary data.</text>
</comment>
<evidence type="ECO:0000313" key="3">
    <source>
        <dbReference type="EMBL" id="TGL98122.1"/>
    </source>
</evidence>
<dbReference type="InterPro" id="IPR001296">
    <property type="entry name" value="Glyco_trans_1"/>
</dbReference>
<feature type="domain" description="Glycosyl transferase family 1" evidence="1">
    <location>
        <begin position="215"/>
        <end position="377"/>
    </location>
</feature>
<feature type="domain" description="Glycosyltransferase subfamily 4-like N-terminal" evidence="2">
    <location>
        <begin position="19"/>
        <end position="195"/>
    </location>
</feature>
<dbReference type="PANTHER" id="PTHR12526:SF609">
    <property type="entry name" value="LIPOPOLYSACCHARIDE BIOSYNTHESIS PROTEIN"/>
    <property type="match status" value="1"/>
</dbReference>
<organism evidence="3 4">
    <name type="scientific">Leptospira barantonii</name>
    <dbReference type="NCBI Taxonomy" id="2023184"/>
    <lineage>
        <taxon>Bacteria</taxon>
        <taxon>Pseudomonadati</taxon>
        <taxon>Spirochaetota</taxon>
        <taxon>Spirochaetia</taxon>
        <taxon>Leptospirales</taxon>
        <taxon>Leptospiraceae</taxon>
        <taxon>Leptospira</taxon>
    </lineage>
</organism>
<dbReference type="SUPFAM" id="SSF53756">
    <property type="entry name" value="UDP-Glycosyltransferase/glycogen phosphorylase"/>
    <property type="match status" value="1"/>
</dbReference>
<evidence type="ECO:0000259" key="2">
    <source>
        <dbReference type="Pfam" id="PF13579"/>
    </source>
</evidence>
<dbReference type="PANTHER" id="PTHR12526">
    <property type="entry name" value="GLYCOSYLTRANSFERASE"/>
    <property type="match status" value="1"/>
</dbReference>
<dbReference type="EMBL" id="RQGN01000071">
    <property type="protein sequence ID" value="TGL98122.1"/>
    <property type="molecule type" value="Genomic_DNA"/>
</dbReference>
<protein>
    <submittedName>
        <fullName evidence="3">Glycosyltransferase WbuB</fullName>
    </submittedName>
</protein>
<dbReference type="Proteomes" id="UP000298429">
    <property type="component" value="Unassembled WGS sequence"/>
</dbReference>
<proteinExistence type="predicted"/>